<proteinExistence type="predicted"/>
<dbReference type="InterPro" id="IPR012902">
    <property type="entry name" value="N_methyl_site"/>
</dbReference>
<sequence>MYNEIWRSPISRNDGFSLVEALVALSILAGVASVALMVVGSNGERGERATARLRATLAAEAILNRVGLDVALKLQDLGGRLADDSAWTLRIFPYVEPGLDGGGQAALLQVEVRVAPKRWPSEAVELKTLRLVGVPL</sequence>
<dbReference type="EMBL" id="QFPN01000010">
    <property type="protein sequence ID" value="PZQ11885.1"/>
    <property type="molecule type" value="Genomic_DNA"/>
</dbReference>
<dbReference type="AlphaFoldDB" id="A0A2W5KA06"/>
<evidence type="ECO:0000313" key="3">
    <source>
        <dbReference type="Proteomes" id="UP000249577"/>
    </source>
</evidence>
<evidence type="ECO:0000256" key="1">
    <source>
        <dbReference type="SAM" id="Phobius"/>
    </source>
</evidence>
<accession>A0A2W5KA06</accession>
<protein>
    <recommendedName>
        <fullName evidence="4">General secretion pathway protein GspI</fullName>
    </recommendedName>
</protein>
<dbReference type="NCBIfam" id="TIGR02532">
    <property type="entry name" value="IV_pilin_GFxxxE"/>
    <property type="match status" value="1"/>
</dbReference>
<organism evidence="2 3">
    <name type="scientific">Ancylobacter novellus</name>
    <name type="common">Thiobacillus novellus</name>
    <dbReference type="NCBI Taxonomy" id="921"/>
    <lineage>
        <taxon>Bacteria</taxon>
        <taxon>Pseudomonadati</taxon>
        <taxon>Pseudomonadota</taxon>
        <taxon>Alphaproteobacteria</taxon>
        <taxon>Hyphomicrobiales</taxon>
        <taxon>Xanthobacteraceae</taxon>
        <taxon>Ancylobacter</taxon>
    </lineage>
</organism>
<feature type="transmembrane region" description="Helical" evidence="1">
    <location>
        <begin position="16"/>
        <end position="39"/>
    </location>
</feature>
<keyword evidence="1" id="KW-0812">Transmembrane</keyword>
<name>A0A2W5KA06_ANCNO</name>
<keyword evidence="1" id="KW-0472">Membrane</keyword>
<dbReference type="Proteomes" id="UP000249577">
    <property type="component" value="Unassembled WGS sequence"/>
</dbReference>
<reference evidence="2 3" key="1">
    <citation type="submission" date="2017-08" db="EMBL/GenBank/DDBJ databases">
        <title>Infants hospitalized years apart are colonized by the same room-sourced microbial strains.</title>
        <authorList>
            <person name="Brooks B."/>
            <person name="Olm M.R."/>
            <person name="Firek B.A."/>
            <person name="Baker R."/>
            <person name="Thomas B.C."/>
            <person name="Morowitz M.J."/>
            <person name="Banfield J.F."/>
        </authorList>
    </citation>
    <scope>NUCLEOTIDE SEQUENCE [LARGE SCALE GENOMIC DNA]</scope>
    <source>
        <strain evidence="2">S2_005_003_R2_43</strain>
    </source>
</reference>
<gene>
    <name evidence="2" type="ORF">DI565_17025</name>
</gene>
<evidence type="ECO:0008006" key="4">
    <source>
        <dbReference type="Google" id="ProtNLM"/>
    </source>
</evidence>
<evidence type="ECO:0000313" key="2">
    <source>
        <dbReference type="EMBL" id="PZQ11885.1"/>
    </source>
</evidence>
<dbReference type="Pfam" id="PF07963">
    <property type="entry name" value="N_methyl"/>
    <property type="match status" value="1"/>
</dbReference>
<keyword evidence="1" id="KW-1133">Transmembrane helix</keyword>
<comment type="caution">
    <text evidence="2">The sequence shown here is derived from an EMBL/GenBank/DDBJ whole genome shotgun (WGS) entry which is preliminary data.</text>
</comment>